<organism evidence="1 2">
    <name type="scientific">Triticum urartu</name>
    <name type="common">Red wild einkorn</name>
    <name type="synonym">Crithodium urartu</name>
    <dbReference type="NCBI Taxonomy" id="4572"/>
    <lineage>
        <taxon>Eukaryota</taxon>
        <taxon>Viridiplantae</taxon>
        <taxon>Streptophyta</taxon>
        <taxon>Embryophyta</taxon>
        <taxon>Tracheophyta</taxon>
        <taxon>Spermatophyta</taxon>
        <taxon>Magnoliopsida</taxon>
        <taxon>Liliopsida</taxon>
        <taxon>Poales</taxon>
        <taxon>Poaceae</taxon>
        <taxon>BOP clade</taxon>
        <taxon>Pooideae</taxon>
        <taxon>Triticodae</taxon>
        <taxon>Triticeae</taxon>
        <taxon>Triticinae</taxon>
        <taxon>Triticum</taxon>
    </lineage>
</organism>
<evidence type="ECO:0000313" key="2">
    <source>
        <dbReference type="Proteomes" id="UP000015106"/>
    </source>
</evidence>
<dbReference type="Proteomes" id="UP000015106">
    <property type="component" value="Unassembled WGS sequence"/>
</dbReference>
<dbReference type="Gene3D" id="3.60.10.10">
    <property type="entry name" value="Endonuclease/exonuclease/phosphatase"/>
    <property type="match status" value="1"/>
</dbReference>
<dbReference type="AlphaFoldDB" id="A0A8R7RBD3"/>
<dbReference type="PANTHER" id="PTHR33710">
    <property type="entry name" value="BNAC02G09200D PROTEIN"/>
    <property type="match status" value="1"/>
</dbReference>
<evidence type="ECO:0008006" key="3">
    <source>
        <dbReference type="Google" id="ProtNLM"/>
    </source>
</evidence>
<name>A0A8R7RBD3_TRIUA</name>
<keyword evidence="2" id="KW-1185">Reference proteome</keyword>
<sequence length="290" mass="34107">MNDNVVQWRFTGFYGHPNWRDRNLSWDGIRNLHNKGDHPWVVLGDFNEILLSSEKEGGNARPNTMMRDFRNCLGECGLEDMGCIRDPFTLRRGDIRERLDRAVCNVKWANKFPRSAVINEEHVHSDHRPLILDTKYFDGNIFNQPRSRMKQFEARWLKEETVEEIVHTAWGKGKIQGIGPSLAERTRAMNVDLHIWDRDILIGPKKRINKLKKELEKLRRGPINAESQARQKEILVTIENLLEQEEIYWLHRGRANWLLHGDQNTSFFHNVATTRKKRNQIKKLLDDNGV</sequence>
<dbReference type="InterPro" id="IPR036691">
    <property type="entry name" value="Endo/exonu/phosph_ase_sf"/>
</dbReference>
<proteinExistence type="predicted"/>
<reference evidence="2" key="1">
    <citation type="journal article" date="2013" name="Nature">
        <title>Draft genome of the wheat A-genome progenitor Triticum urartu.</title>
        <authorList>
            <person name="Ling H.Q."/>
            <person name="Zhao S."/>
            <person name="Liu D."/>
            <person name="Wang J."/>
            <person name="Sun H."/>
            <person name="Zhang C."/>
            <person name="Fan H."/>
            <person name="Li D."/>
            <person name="Dong L."/>
            <person name="Tao Y."/>
            <person name="Gao C."/>
            <person name="Wu H."/>
            <person name="Li Y."/>
            <person name="Cui Y."/>
            <person name="Guo X."/>
            <person name="Zheng S."/>
            <person name="Wang B."/>
            <person name="Yu K."/>
            <person name="Liang Q."/>
            <person name="Yang W."/>
            <person name="Lou X."/>
            <person name="Chen J."/>
            <person name="Feng M."/>
            <person name="Jian J."/>
            <person name="Zhang X."/>
            <person name="Luo G."/>
            <person name="Jiang Y."/>
            <person name="Liu J."/>
            <person name="Wang Z."/>
            <person name="Sha Y."/>
            <person name="Zhang B."/>
            <person name="Wu H."/>
            <person name="Tang D."/>
            <person name="Shen Q."/>
            <person name="Xue P."/>
            <person name="Zou S."/>
            <person name="Wang X."/>
            <person name="Liu X."/>
            <person name="Wang F."/>
            <person name="Yang Y."/>
            <person name="An X."/>
            <person name="Dong Z."/>
            <person name="Zhang K."/>
            <person name="Zhang X."/>
            <person name="Luo M.C."/>
            <person name="Dvorak J."/>
            <person name="Tong Y."/>
            <person name="Wang J."/>
            <person name="Yang H."/>
            <person name="Li Z."/>
            <person name="Wang D."/>
            <person name="Zhang A."/>
            <person name="Wang J."/>
        </authorList>
    </citation>
    <scope>NUCLEOTIDE SEQUENCE</scope>
    <source>
        <strain evidence="2">cv. G1812</strain>
    </source>
</reference>
<dbReference type="PANTHER" id="PTHR33710:SF83">
    <property type="entry name" value="ENDONUCLEASE_EXONUCLEASE_PHOSPHATASE DOMAIN-CONTAINING PROTEIN"/>
    <property type="match status" value="1"/>
</dbReference>
<accession>A0A8R7RBD3</accession>
<evidence type="ECO:0000313" key="1">
    <source>
        <dbReference type="EnsemblPlants" id="TuG1812S0002381700.01.T01"/>
    </source>
</evidence>
<dbReference type="Gramene" id="TuG1812S0002381700.01.T01">
    <property type="protein sequence ID" value="TuG1812S0002381700.01.T01"/>
    <property type="gene ID" value="TuG1812S0002381700.01"/>
</dbReference>
<dbReference type="EnsemblPlants" id="TuG1812S0002381700.01.T01">
    <property type="protein sequence ID" value="TuG1812S0002381700.01.T01"/>
    <property type="gene ID" value="TuG1812S0002381700.01"/>
</dbReference>
<protein>
    <recommendedName>
        <fullName evidence="3">Endonuclease/exonuclease/phosphatase domain-containing protein</fullName>
    </recommendedName>
</protein>
<dbReference type="SUPFAM" id="SSF56219">
    <property type="entry name" value="DNase I-like"/>
    <property type="match status" value="1"/>
</dbReference>
<reference evidence="1" key="2">
    <citation type="submission" date="2022-06" db="UniProtKB">
        <authorList>
            <consortium name="EnsemblPlants"/>
        </authorList>
    </citation>
    <scope>IDENTIFICATION</scope>
</reference>